<dbReference type="GO" id="GO:0031390">
    <property type="term" value="C:Ctf18 RFC-like complex"/>
    <property type="evidence" value="ECO:0007669"/>
    <property type="project" value="InterPro"/>
</dbReference>
<evidence type="ECO:0000256" key="5">
    <source>
        <dbReference type="ARBA" id="ARBA00023306"/>
    </source>
</evidence>
<gene>
    <name evidence="8" type="ORF">LAESUDRAFT_686700</name>
</gene>
<feature type="compositionally biased region" description="Polar residues" evidence="7">
    <location>
        <begin position="144"/>
        <end position="154"/>
    </location>
</feature>
<dbReference type="FunCoup" id="A0A165BNU9">
    <property type="interactions" value="30"/>
</dbReference>
<accession>A0A165BNU9</accession>
<keyword evidence="5" id="KW-0131">Cell cycle</keyword>
<proteinExistence type="inferred from homology"/>
<keyword evidence="9" id="KW-1185">Reference proteome</keyword>
<keyword evidence="4" id="KW-0539">Nucleus</keyword>
<name>A0A165BNU9_9APHY</name>
<organism evidence="8 9">
    <name type="scientific">Laetiporus sulphureus 93-53</name>
    <dbReference type="NCBI Taxonomy" id="1314785"/>
    <lineage>
        <taxon>Eukaryota</taxon>
        <taxon>Fungi</taxon>
        <taxon>Dikarya</taxon>
        <taxon>Basidiomycota</taxon>
        <taxon>Agaricomycotina</taxon>
        <taxon>Agaricomycetes</taxon>
        <taxon>Polyporales</taxon>
        <taxon>Laetiporus</taxon>
    </lineage>
</organism>
<evidence type="ECO:0000256" key="1">
    <source>
        <dbReference type="ARBA" id="ARBA00004123"/>
    </source>
</evidence>
<reference evidence="8 9" key="1">
    <citation type="journal article" date="2016" name="Mol. Biol. Evol.">
        <title>Comparative Genomics of Early-Diverging Mushroom-Forming Fungi Provides Insights into the Origins of Lignocellulose Decay Capabilities.</title>
        <authorList>
            <person name="Nagy L.G."/>
            <person name="Riley R."/>
            <person name="Tritt A."/>
            <person name="Adam C."/>
            <person name="Daum C."/>
            <person name="Floudas D."/>
            <person name="Sun H."/>
            <person name="Yadav J.S."/>
            <person name="Pangilinan J."/>
            <person name="Larsson K.H."/>
            <person name="Matsuura K."/>
            <person name="Barry K."/>
            <person name="Labutti K."/>
            <person name="Kuo R."/>
            <person name="Ohm R.A."/>
            <person name="Bhattacharya S.S."/>
            <person name="Shirouzu T."/>
            <person name="Yoshinaga Y."/>
            <person name="Martin F.M."/>
            <person name="Grigoriev I.V."/>
            <person name="Hibbett D.S."/>
        </authorList>
    </citation>
    <scope>NUCLEOTIDE SEQUENCE [LARGE SCALE GENOMIC DNA]</scope>
    <source>
        <strain evidence="8 9">93-53</strain>
    </source>
</reference>
<keyword evidence="2" id="KW-0235">DNA replication</keyword>
<evidence type="ECO:0000256" key="7">
    <source>
        <dbReference type="SAM" id="MobiDB-lite"/>
    </source>
</evidence>
<feature type="region of interest" description="Disordered" evidence="7">
    <location>
        <begin position="132"/>
        <end position="154"/>
    </location>
</feature>
<dbReference type="EMBL" id="KV427665">
    <property type="protein sequence ID" value="KZT01384.1"/>
    <property type="molecule type" value="Genomic_DNA"/>
</dbReference>
<dbReference type="InterPro" id="IPR018607">
    <property type="entry name" value="Ctf8"/>
</dbReference>
<evidence type="ECO:0000313" key="9">
    <source>
        <dbReference type="Proteomes" id="UP000076871"/>
    </source>
</evidence>
<comment type="similarity">
    <text evidence="6">Belongs to the CTF8 family.</text>
</comment>
<dbReference type="GO" id="GO:0007064">
    <property type="term" value="P:mitotic sister chromatid cohesion"/>
    <property type="evidence" value="ECO:0007669"/>
    <property type="project" value="InterPro"/>
</dbReference>
<dbReference type="PANTHER" id="PTHR28605:SF1">
    <property type="entry name" value="CHROMOSOME TRANSMISSION FIDELITY FACTOR 8"/>
    <property type="match status" value="1"/>
</dbReference>
<evidence type="ECO:0008006" key="10">
    <source>
        <dbReference type="Google" id="ProtNLM"/>
    </source>
</evidence>
<dbReference type="Pfam" id="PF09696">
    <property type="entry name" value="Ctf8"/>
    <property type="match status" value="1"/>
</dbReference>
<dbReference type="AlphaFoldDB" id="A0A165BNU9"/>
<dbReference type="GO" id="GO:0006260">
    <property type="term" value="P:DNA replication"/>
    <property type="evidence" value="ECO:0007669"/>
    <property type="project" value="UniProtKB-KW"/>
</dbReference>
<evidence type="ECO:0000256" key="6">
    <source>
        <dbReference type="ARBA" id="ARBA00038447"/>
    </source>
</evidence>
<sequence length="154" mass="16752">MIIPINISAPSSSSSSSQIFPPQLAQFGSDELVLIELQGSLEVKGDREGQVVGKLRIDDATQKPTLLIGYHLLEGRLVNLPKPLAVLHRRSLPSDAHDDIPMDDVDASKRRSSEKGWDVVAIVKRKMVFSKRPMPMVSKPATPASESQSGKKGT</sequence>
<protein>
    <recommendedName>
        <fullName evidence="10">Ctf8-domain-containing protein</fullName>
    </recommendedName>
</protein>
<dbReference type="InParanoid" id="A0A165BNU9"/>
<evidence type="ECO:0000256" key="2">
    <source>
        <dbReference type="ARBA" id="ARBA00022705"/>
    </source>
</evidence>
<dbReference type="STRING" id="1314785.A0A165BNU9"/>
<dbReference type="Proteomes" id="UP000076871">
    <property type="component" value="Unassembled WGS sequence"/>
</dbReference>
<dbReference type="GeneID" id="63822960"/>
<dbReference type="GO" id="GO:0003677">
    <property type="term" value="F:DNA binding"/>
    <property type="evidence" value="ECO:0007669"/>
    <property type="project" value="UniProtKB-KW"/>
</dbReference>
<dbReference type="OrthoDB" id="121932at2759"/>
<dbReference type="RefSeq" id="XP_040759124.1">
    <property type="nucleotide sequence ID" value="XM_040905931.1"/>
</dbReference>
<evidence type="ECO:0000313" key="8">
    <source>
        <dbReference type="EMBL" id="KZT01384.1"/>
    </source>
</evidence>
<keyword evidence="3" id="KW-0238">DNA-binding</keyword>
<evidence type="ECO:0000256" key="3">
    <source>
        <dbReference type="ARBA" id="ARBA00023125"/>
    </source>
</evidence>
<comment type="subcellular location">
    <subcellularLocation>
        <location evidence="1">Nucleus</location>
    </subcellularLocation>
</comment>
<evidence type="ECO:0000256" key="4">
    <source>
        <dbReference type="ARBA" id="ARBA00023242"/>
    </source>
</evidence>
<dbReference type="PANTHER" id="PTHR28605">
    <property type="entry name" value="CTF8, CHROMOSOME TRANSMISSION FIDELITY FACTOR 8 HOMOLOG (S. CEREVISIAE)"/>
    <property type="match status" value="1"/>
</dbReference>